<dbReference type="EMBL" id="JAUSRR010000003">
    <property type="protein sequence ID" value="MDP9923215.1"/>
    <property type="molecule type" value="Genomic_DNA"/>
</dbReference>
<dbReference type="InterPro" id="IPR042100">
    <property type="entry name" value="Bug_dom1"/>
</dbReference>
<organism evidence="3 4">
    <name type="scientific">Variovorax boronicumulans</name>
    <dbReference type="NCBI Taxonomy" id="436515"/>
    <lineage>
        <taxon>Bacteria</taxon>
        <taxon>Pseudomonadati</taxon>
        <taxon>Pseudomonadota</taxon>
        <taxon>Betaproteobacteria</taxon>
        <taxon>Burkholderiales</taxon>
        <taxon>Comamonadaceae</taxon>
        <taxon>Variovorax</taxon>
    </lineage>
</organism>
<accession>A0AAW8DUL8</accession>
<dbReference type="CDD" id="cd07012">
    <property type="entry name" value="PBP2_Bug_TTT"/>
    <property type="match status" value="1"/>
</dbReference>
<protein>
    <submittedName>
        <fullName evidence="3">Tripartite-type tricarboxylate transporter receptor subunit TctC</fullName>
    </submittedName>
</protein>
<feature type="chain" id="PRO_5043981467" evidence="2">
    <location>
        <begin position="35"/>
        <end position="338"/>
    </location>
</feature>
<dbReference type="PANTHER" id="PTHR42928">
    <property type="entry name" value="TRICARBOXYLATE-BINDING PROTEIN"/>
    <property type="match status" value="1"/>
</dbReference>
<evidence type="ECO:0000313" key="4">
    <source>
        <dbReference type="Proteomes" id="UP001244295"/>
    </source>
</evidence>
<keyword evidence="2" id="KW-0732">Signal</keyword>
<dbReference type="PIRSF" id="PIRSF017082">
    <property type="entry name" value="YflP"/>
    <property type="match status" value="1"/>
</dbReference>
<comment type="caution">
    <text evidence="3">The sequence shown here is derived from an EMBL/GenBank/DDBJ whole genome shotgun (WGS) entry which is preliminary data.</text>
</comment>
<proteinExistence type="inferred from homology"/>
<dbReference type="InterPro" id="IPR005064">
    <property type="entry name" value="BUG"/>
</dbReference>
<sequence length="338" mass="35106">MTTVFATGARRRALIAATTLIGLGAMPWASQAFAQGGSVYPNRPVRLVVGFPPGSGPDIVARLVAQKLSEGWGNLGVVVDNKPGAAGLIAASEVARAQPDGYTLLLAETGLLAIAPSTYSKLSYDPKKDFAPVSQVVTSDFMLVVNPAKVPARDVKQFATWSRAQKGLFMGTFGAGTLGHFGAFLFGDAIGLKPEPVHYKTTGDALGGLFGGDVAGSFASVGLSAANVKAGKLLALASSGDTRSPSLPNVPTFREQGYPQLSFSAWFGIVAPARTPPEVIARLEADIRKAVQSAQGKAKLEEAGFNVTGTTSREFAHVIDVDTVKWGKVVAATGFKAD</sequence>
<evidence type="ECO:0000256" key="2">
    <source>
        <dbReference type="SAM" id="SignalP"/>
    </source>
</evidence>
<name>A0AAW8DUL8_9BURK</name>
<dbReference type="SUPFAM" id="SSF53850">
    <property type="entry name" value="Periplasmic binding protein-like II"/>
    <property type="match status" value="1"/>
</dbReference>
<comment type="similarity">
    <text evidence="1">Belongs to the UPF0065 (bug) family.</text>
</comment>
<evidence type="ECO:0000313" key="3">
    <source>
        <dbReference type="EMBL" id="MDP9923215.1"/>
    </source>
</evidence>
<dbReference type="Pfam" id="PF03401">
    <property type="entry name" value="TctC"/>
    <property type="match status" value="1"/>
</dbReference>
<dbReference type="RefSeq" id="WP_370869596.1">
    <property type="nucleotide sequence ID" value="NZ_JAUSRR010000003.1"/>
</dbReference>
<dbReference type="AlphaFoldDB" id="A0AAW8DUL8"/>
<keyword evidence="3" id="KW-0675">Receptor</keyword>
<reference evidence="3" key="1">
    <citation type="submission" date="2023-07" db="EMBL/GenBank/DDBJ databases">
        <title>Sorghum-associated microbial communities from plants grown in Nebraska, USA.</title>
        <authorList>
            <person name="Schachtman D."/>
        </authorList>
    </citation>
    <scope>NUCLEOTIDE SEQUENCE</scope>
    <source>
        <strain evidence="3">DS2795</strain>
    </source>
</reference>
<dbReference type="Gene3D" id="3.40.190.10">
    <property type="entry name" value="Periplasmic binding protein-like II"/>
    <property type="match status" value="1"/>
</dbReference>
<dbReference type="PANTHER" id="PTHR42928:SF5">
    <property type="entry name" value="BLR1237 PROTEIN"/>
    <property type="match status" value="1"/>
</dbReference>
<dbReference type="Gene3D" id="3.40.190.150">
    <property type="entry name" value="Bordetella uptake gene, domain 1"/>
    <property type="match status" value="1"/>
</dbReference>
<feature type="signal peptide" evidence="2">
    <location>
        <begin position="1"/>
        <end position="34"/>
    </location>
</feature>
<dbReference type="Proteomes" id="UP001244295">
    <property type="component" value="Unassembled WGS sequence"/>
</dbReference>
<evidence type="ECO:0000256" key="1">
    <source>
        <dbReference type="ARBA" id="ARBA00006987"/>
    </source>
</evidence>
<gene>
    <name evidence="3" type="ORF">J2W25_002236</name>
</gene>